<keyword evidence="2 4" id="KW-0862">Zinc</keyword>
<sequence length="343" mass="37773">MKAIRYYAPQDIRYEEVDIQQPGDNEVLVRIQAALTCGTDVKTFRRGHPVLIKKTPSGFGHEFAGIVEQVGNNVVDFKPGDRVVAANSAPCGKCFYCLKKQYNLCENLDLLNGAYAEFITVPERIVQKNLLKIPTGLSFEKAAFAEPLANVVHGVERTGIQPGDTVGVVGIGPIGLMFARLAKLKGANVIAAGRNPLKLKLAKDFANADEVIDLKKYQHPEKIFKSFTQDGRGLDVAVECVGLPEIWEKMFSLVRKGGKVHLFGGCKSGTTVNLDTRRLHYDEVQIISVFHHTPQYFRQALDLIADGHVDVTKLITKTMPLSQAKEAILAHERGDAIKVLLTP</sequence>
<dbReference type="Gene3D" id="3.40.50.720">
    <property type="entry name" value="NAD(P)-binding Rossmann-like Domain"/>
    <property type="match status" value="1"/>
</dbReference>
<dbReference type="Gene3D" id="3.90.180.10">
    <property type="entry name" value="Medium-chain alcohol dehydrogenases, catalytic domain"/>
    <property type="match status" value="1"/>
</dbReference>
<comment type="cofactor">
    <cofactor evidence="4">
        <name>Zn(2+)</name>
        <dbReference type="ChEBI" id="CHEBI:29105"/>
    </cofactor>
</comment>
<gene>
    <name evidence="6" type="ORF">IAD26_00250</name>
</gene>
<evidence type="ECO:0000256" key="1">
    <source>
        <dbReference type="ARBA" id="ARBA00022723"/>
    </source>
</evidence>
<keyword evidence="3" id="KW-0560">Oxidoreductase</keyword>
<dbReference type="GO" id="GO:0016491">
    <property type="term" value="F:oxidoreductase activity"/>
    <property type="evidence" value="ECO:0007669"/>
    <property type="project" value="UniProtKB-KW"/>
</dbReference>
<dbReference type="SUPFAM" id="SSF51735">
    <property type="entry name" value="NAD(P)-binding Rossmann-fold domains"/>
    <property type="match status" value="1"/>
</dbReference>
<protein>
    <submittedName>
        <fullName evidence="6">Zn-dependent alcohol dehydrogenase</fullName>
    </submittedName>
</protein>
<feature type="domain" description="Enoyl reductase (ER)" evidence="5">
    <location>
        <begin position="7"/>
        <end position="341"/>
    </location>
</feature>
<dbReference type="SUPFAM" id="SSF50129">
    <property type="entry name" value="GroES-like"/>
    <property type="match status" value="1"/>
</dbReference>
<dbReference type="InterPro" id="IPR002328">
    <property type="entry name" value="ADH_Zn_CS"/>
</dbReference>
<dbReference type="InterPro" id="IPR013154">
    <property type="entry name" value="ADH-like_N"/>
</dbReference>
<comment type="similarity">
    <text evidence="4">Belongs to the zinc-containing alcohol dehydrogenase family.</text>
</comment>
<dbReference type="Pfam" id="PF08240">
    <property type="entry name" value="ADH_N"/>
    <property type="match status" value="1"/>
</dbReference>
<dbReference type="SMART" id="SM00829">
    <property type="entry name" value="PKS_ER"/>
    <property type="match status" value="1"/>
</dbReference>
<proteinExistence type="inferred from homology"/>
<organism evidence="6 7">
    <name type="scientific">Candidatus Limenecus avicola</name>
    <dbReference type="NCBI Taxonomy" id="2840847"/>
    <lineage>
        <taxon>Bacteria</taxon>
        <taxon>Bacillati</taxon>
        <taxon>Bacillota</taxon>
        <taxon>Clostridia</taxon>
        <taxon>Eubacteriales</taxon>
        <taxon>Clostridiaceae</taxon>
        <taxon>Clostridiaceae incertae sedis</taxon>
        <taxon>Candidatus Limenecus</taxon>
    </lineage>
</organism>
<dbReference type="EMBL" id="DVOD01000003">
    <property type="protein sequence ID" value="HIU91540.1"/>
    <property type="molecule type" value="Genomic_DNA"/>
</dbReference>
<dbReference type="Pfam" id="PF00107">
    <property type="entry name" value="ADH_zinc_N"/>
    <property type="match status" value="1"/>
</dbReference>
<dbReference type="PANTHER" id="PTHR43401:SF2">
    <property type="entry name" value="L-THREONINE 3-DEHYDROGENASE"/>
    <property type="match status" value="1"/>
</dbReference>
<keyword evidence="1 4" id="KW-0479">Metal-binding</keyword>
<dbReference type="PROSITE" id="PS00059">
    <property type="entry name" value="ADH_ZINC"/>
    <property type="match status" value="1"/>
</dbReference>
<evidence type="ECO:0000313" key="6">
    <source>
        <dbReference type="EMBL" id="HIU91540.1"/>
    </source>
</evidence>
<evidence type="ECO:0000259" key="5">
    <source>
        <dbReference type="SMART" id="SM00829"/>
    </source>
</evidence>
<dbReference type="Proteomes" id="UP000886748">
    <property type="component" value="Unassembled WGS sequence"/>
</dbReference>
<accession>A0A9D1SQE1</accession>
<evidence type="ECO:0000313" key="7">
    <source>
        <dbReference type="Proteomes" id="UP000886748"/>
    </source>
</evidence>
<evidence type="ECO:0000256" key="3">
    <source>
        <dbReference type="ARBA" id="ARBA00023002"/>
    </source>
</evidence>
<comment type="caution">
    <text evidence="6">The sequence shown here is derived from an EMBL/GenBank/DDBJ whole genome shotgun (WGS) entry which is preliminary data.</text>
</comment>
<dbReference type="InterPro" id="IPR050129">
    <property type="entry name" value="Zn_alcohol_dh"/>
</dbReference>
<dbReference type="GO" id="GO:0008270">
    <property type="term" value="F:zinc ion binding"/>
    <property type="evidence" value="ECO:0007669"/>
    <property type="project" value="InterPro"/>
</dbReference>
<dbReference type="PANTHER" id="PTHR43401">
    <property type="entry name" value="L-THREONINE 3-DEHYDROGENASE"/>
    <property type="match status" value="1"/>
</dbReference>
<reference evidence="6" key="2">
    <citation type="journal article" date="2021" name="PeerJ">
        <title>Extensive microbial diversity within the chicken gut microbiome revealed by metagenomics and culture.</title>
        <authorList>
            <person name="Gilroy R."/>
            <person name="Ravi A."/>
            <person name="Getino M."/>
            <person name="Pursley I."/>
            <person name="Horton D.L."/>
            <person name="Alikhan N.F."/>
            <person name="Baker D."/>
            <person name="Gharbi K."/>
            <person name="Hall N."/>
            <person name="Watson M."/>
            <person name="Adriaenssens E.M."/>
            <person name="Foster-Nyarko E."/>
            <person name="Jarju S."/>
            <person name="Secka A."/>
            <person name="Antonio M."/>
            <person name="Oren A."/>
            <person name="Chaudhuri R.R."/>
            <person name="La Ragione R."/>
            <person name="Hildebrand F."/>
            <person name="Pallen M.J."/>
        </authorList>
    </citation>
    <scope>NUCLEOTIDE SEQUENCE</scope>
    <source>
        <strain evidence="6">CHK154-7741</strain>
    </source>
</reference>
<evidence type="ECO:0000256" key="4">
    <source>
        <dbReference type="RuleBase" id="RU361277"/>
    </source>
</evidence>
<dbReference type="AlphaFoldDB" id="A0A9D1SQE1"/>
<dbReference type="InterPro" id="IPR013149">
    <property type="entry name" value="ADH-like_C"/>
</dbReference>
<evidence type="ECO:0000256" key="2">
    <source>
        <dbReference type="ARBA" id="ARBA00022833"/>
    </source>
</evidence>
<name>A0A9D1SQE1_9CLOT</name>
<dbReference type="InterPro" id="IPR036291">
    <property type="entry name" value="NAD(P)-bd_dom_sf"/>
</dbReference>
<dbReference type="InterPro" id="IPR011032">
    <property type="entry name" value="GroES-like_sf"/>
</dbReference>
<dbReference type="InterPro" id="IPR020843">
    <property type="entry name" value="ER"/>
</dbReference>
<reference evidence="6" key="1">
    <citation type="submission" date="2020-10" db="EMBL/GenBank/DDBJ databases">
        <authorList>
            <person name="Gilroy R."/>
        </authorList>
    </citation>
    <scope>NUCLEOTIDE SEQUENCE</scope>
    <source>
        <strain evidence="6">CHK154-7741</strain>
    </source>
</reference>